<organism evidence="1 2">
    <name type="scientific">Athelia psychrophila</name>
    <dbReference type="NCBI Taxonomy" id="1759441"/>
    <lineage>
        <taxon>Eukaryota</taxon>
        <taxon>Fungi</taxon>
        <taxon>Dikarya</taxon>
        <taxon>Basidiomycota</taxon>
        <taxon>Agaricomycotina</taxon>
        <taxon>Agaricomycetes</taxon>
        <taxon>Agaricomycetidae</taxon>
        <taxon>Atheliales</taxon>
        <taxon>Atheliaceae</taxon>
        <taxon>Athelia</taxon>
    </lineage>
</organism>
<dbReference type="AlphaFoldDB" id="A0A166D663"/>
<accession>A0A166D663</accession>
<reference evidence="1 2" key="1">
    <citation type="journal article" date="2016" name="Mol. Biol. Evol.">
        <title>Comparative Genomics of Early-Diverging Mushroom-Forming Fungi Provides Insights into the Origins of Lignocellulose Decay Capabilities.</title>
        <authorList>
            <person name="Nagy L.G."/>
            <person name="Riley R."/>
            <person name="Tritt A."/>
            <person name="Adam C."/>
            <person name="Daum C."/>
            <person name="Floudas D."/>
            <person name="Sun H."/>
            <person name="Yadav J.S."/>
            <person name="Pangilinan J."/>
            <person name="Larsson K.H."/>
            <person name="Matsuura K."/>
            <person name="Barry K."/>
            <person name="Labutti K."/>
            <person name="Kuo R."/>
            <person name="Ohm R.A."/>
            <person name="Bhattacharya S.S."/>
            <person name="Shirouzu T."/>
            <person name="Yoshinaga Y."/>
            <person name="Martin F.M."/>
            <person name="Grigoriev I.V."/>
            <person name="Hibbett D.S."/>
        </authorList>
    </citation>
    <scope>NUCLEOTIDE SEQUENCE [LARGE SCALE GENOMIC DNA]</scope>
    <source>
        <strain evidence="1 2">CBS 109695</strain>
    </source>
</reference>
<dbReference type="Proteomes" id="UP000076532">
    <property type="component" value="Unassembled WGS sequence"/>
</dbReference>
<gene>
    <name evidence="1" type="ORF">FIBSPDRAFT_868319</name>
</gene>
<evidence type="ECO:0000313" key="2">
    <source>
        <dbReference type="Proteomes" id="UP000076532"/>
    </source>
</evidence>
<dbReference type="EMBL" id="KV417618">
    <property type="protein sequence ID" value="KZP14359.1"/>
    <property type="molecule type" value="Genomic_DNA"/>
</dbReference>
<proteinExistence type="predicted"/>
<protein>
    <submittedName>
        <fullName evidence="1">Uncharacterized protein</fullName>
    </submittedName>
</protein>
<name>A0A166D663_9AGAM</name>
<sequence length="55" mass="6415">MDLMPSSEFLFSWPTTCSRRMFQRISGLYDYPSSLVIFPRFPPAGTLFPEYWAAC</sequence>
<keyword evidence="2" id="KW-1185">Reference proteome</keyword>
<feature type="non-terminal residue" evidence="1">
    <location>
        <position position="55"/>
    </location>
</feature>
<evidence type="ECO:0000313" key="1">
    <source>
        <dbReference type="EMBL" id="KZP14359.1"/>
    </source>
</evidence>